<gene>
    <name evidence="5" type="primary">fliY_3</name>
    <name evidence="5" type="ORF">NCTC12965_07662</name>
</gene>
<dbReference type="SUPFAM" id="SSF53850">
    <property type="entry name" value="Periplasmic binding protein-like II"/>
    <property type="match status" value="1"/>
</dbReference>
<reference evidence="5" key="1">
    <citation type="submission" date="2019-05" db="EMBL/GenBank/DDBJ databases">
        <authorList>
            <consortium name="Pathogen Informatics"/>
        </authorList>
    </citation>
    <scope>NUCLEOTIDE SEQUENCE [LARGE SCALE GENOMIC DNA]</scope>
    <source>
        <strain evidence="5">NCTC12965</strain>
    </source>
</reference>
<evidence type="ECO:0000256" key="1">
    <source>
        <dbReference type="ARBA" id="ARBA00010333"/>
    </source>
</evidence>
<feature type="signal peptide" evidence="3">
    <location>
        <begin position="1"/>
        <end position="22"/>
    </location>
</feature>
<evidence type="ECO:0000256" key="2">
    <source>
        <dbReference type="ARBA" id="ARBA00022729"/>
    </source>
</evidence>
<organism evidence="5">
    <name type="scientific">Serratia fonticola</name>
    <dbReference type="NCBI Taxonomy" id="47917"/>
    <lineage>
        <taxon>Bacteria</taxon>
        <taxon>Pseudomonadati</taxon>
        <taxon>Pseudomonadota</taxon>
        <taxon>Gammaproteobacteria</taxon>
        <taxon>Enterobacterales</taxon>
        <taxon>Yersiniaceae</taxon>
        <taxon>Serratia</taxon>
    </lineage>
</organism>
<protein>
    <submittedName>
        <fullName evidence="5">Sulfate starvation-induced protein 7</fullName>
    </submittedName>
</protein>
<dbReference type="Gene3D" id="3.40.190.10">
    <property type="entry name" value="Periplasmic binding protein-like II"/>
    <property type="match status" value="2"/>
</dbReference>
<dbReference type="SMART" id="SM00062">
    <property type="entry name" value="PBPb"/>
    <property type="match status" value="1"/>
</dbReference>
<proteinExistence type="inferred from homology"/>
<name>A0A4V6KVI7_SERFO</name>
<evidence type="ECO:0000313" key="5">
    <source>
        <dbReference type="EMBL" id="VTR58278.1"/>
    </source>
</evidence>
<comment type="similarity">
    <text evidence="1">Belongs to the bacterial solute-binding protein 3 family.</text>
</comment>
<dbReference type="PANTHER" id="PTHR35936">
    <property type="entry name" value="MEMBRANE-BOUND LYTIC MUREIN TRANSGLYCOSYLASE F"/>
    <property type="match status" value="1"/>
</dbReference>
<dbReference type="Pfam" id="PF00497">
    <property type="entry name" value="SBP_bac_3"/>
    <property type="match status" value="1"/>
</dbReference>
<evidence type="ECO:0000259" key="4">
    <source>
        <dbReference type="SMART" id="SM00062"/>
    </source>
</evidence>
<evidence type="ECO:0000256" key="3">
    <source>
        <dbReference type="SAM" id="SignalP"/>
    </source>
</evidence>
<dbReference type="InterPro" id="IPR001638">
    <property type="entry name" value="Solute-binding_3/MltF_N"/>
</dbReference>
<keyword evidence="2 3" id="KW-0732">Signal</keyword>
<feature type="domain" description="Solute-binding protein family 3/N-terminal" evidence="4">
    <location>
        <begin position="26"/>
        <end position="200"/>
    </location>
</feature>
<sequence>MLKRLVLISACLAATFSAASFAAEPTYVVGSGGTYRPFEFENSKKELEGFDIDVIKAVAKAEGFQVKLVNTPWEGIFATLNSGDRDIIISGITITDKRKQMVDFSTPYFPAEQAIVVPKESKVDSIDALKTLKVGVVNSSTGDIVVSDVLGKNSTSIKRFDNTPLLLQELYEDGIGAAVGDVGVAKFYIKTHPEKEFKLVSDAKF</sequence>
<dbReference type="AlphaFoldDB" id="A0A4V6KVI7"/>
<dbReference type="PANTHER" id="PTHR35936:SF17">
    <property type="entry name" value="ARGININE-BINDING EXTRACELLULAR PROTEIN ARTP"/>
    <property type="match status" value="1"/>
</dbReference>
<dbReference type="EMBL" id="CABEEZ010000151">
    <property type="protein sequence ID" value="VTR58278.1"/>
    <property type="molecule type" value="Genomic_DNA"/>
</dbReference>
<feature type="chain" id="PRO_5020897671" evidence="3">
    <location>
        <begin position="23"/>
        <end position="205"/>
    </location>
</feature>
<accession>A0A4V6KVI7</accession>